<evidence type="ECO:0000313" key="1">
    <source>
        <dbReference type="EMBL" id="GBL80423.1"/>
    </source>
</evidence>
<reference evidence="1 2" key="1">
    <citation type="journal article" date="2019" name="Sci. Rep.">
        <title>Orb-weaving spider Araneus ventricosus genome elucidates the spidroin gene catalogue.</title>
        <authorList>
            <person name="Kono N."/>
            <person name="Nakamura H."/>
            <person name="Ohtoshi R."/>
            <person name="Moran D.A.P."/>
            <person name="Shinohara A."/>
            <person name="Yoshida Y."/>
            <person name="Fujiwara M."/>
            <person name="Mori M."/>
            <person name="Tomita M."/>
            <person name="Arakawa K."/>
        </authorList>
    </citation>
    <scope>NUCLEOTIDE SEQUENCE [LARGE SCALE GENOMIC DNA]</scope>
</reference>
<gene>
    <name evidence="1" type="ORF">AVEN_92319_1</name>
</gene>
<evidence type="ECO:0000313" key="2">
    <source>
        <dbReference type="Proteomes" id="UP000499080"/>
    </source>
</evidence>
<protein>
    <submittedName>
        <fullName evidence="1">Uncharacterized protein</fullName>
    </submittedName>
</protein>
<dbReference type="Proteomes" id="UP000499080">
    <property type="component" value="Unassembled WGS sequence"/>
</dbReference>
<accession>A0A4Y2AKP9</accession>
<proteinExistence type="predicted"/>
<dbReference type="AlphaFoldDB" id="A0A4Y2AKP9"/>
<keyword evidence="2" id="KW-1185">Reference proteome</keyword>
<name>A0A4Y2AKP9_ARAVE</name>
<dbReference type="EMBL" id="BGPR01000021">
    <property type="protein sequence ID" value="GBL80423.1"/>
    <property type="molecule type" value="Genomic_DNA"/>
</dbReference>
<comment type="caution">
    <text evidence="1">The sequence shown here is derived from an EMBL/GenBank/DDBJ whole genome shotgun (WGS) entry which is preliminary data.</text>
</comment>
<organism evidence="1 2">
    <name type="scientific">Araneus ventricosus</name>
    <name type="common">Orbweaver spider</name>
    <name type="synonym">Epeira ventricosa</name>
    <dbReference type="NCBI Taxonomy" id="182803"/>
    <lineage>
        <taxon>Eukaryota</taxon>
        <taxon>Metazoa</taxon>
        <taxon>Ecdysozoa</taxon>
        <taxon>Arthropoda</taxon>
        <taxon>Chelicerata</taxon>
        <taxon>Arachnida</taxon>
        <taxon>Araneae</taxon>
        <taxon>Araneomorphae</taxon>
        <taxon>Entelegynae</taxon>
        <taxon>Araneoidea</taxon>
        <taxon>Araneidae</taxon>
        <taxon>Araneus</taxon>
    </lineage>
</organism>
<sequence length="117" mass="13088">MIGEQNGCNEIVLCWRFVSDKEDTCNWDLCPTPPYRYPFAYRVGQNRQIPLPSQTASRRVSPSSQKVFYGTFVLLLCEATLYTTSCGLGELVGRGTIQIGQRSDSSWSQAKNGTNLL</sequence>